<protein>
    <submittedName>
        <fullName evidence="1">Uncharacterized protein</fullName>
    </submittedName>
</protein>
<gene>
    <name evidence="1" type="ORF">EDD65_1225</name>
</gene>
<evidence type="ECO:0000313" key="1">
    <source>
        <dbReference type="EMBL" id="TCS85428.1"/>
    </source>
</evidence>
<feature type="non-terminal residue" evidence="1">
    <location>
        <position position="32"/>
    </location>
</feature>
<dbReference type="AlphaFoldDB" id="A0A4R3KPX1"/>
<keyword evidence="2" id="KW-1185">Reference proteome</keyword>
<dbReference type="EMBL" id="SMAE01000022">
    <property type="protein sequence ID" value="TCS85428.1"/>
    <property type="molecule type" value="Genomic_DNA"/>
</dbReference>
<proteinExistence type="predicted"/>
<name>A0A4R3KPX1_9FIRM</name>
<evidence type="ECO:0000313" key="2">
    <source>
        <dbReference type="Proteomes" id="UP000294567"/>
    </source>
</evidence>
<sequence length="32" mass="3859">MNTIIHEIIEKITRDFNNNIEDLMLNSRDISR</sequence>
<comment type="caution">
    <text evidence="1">The sequence shown here is derived from an EMBL/GenBank/DDBJ whole genome shotgun (WGS) entry which is preliminary data.</text>
</comment>
<reference evidence="1 2" key="1">
    <citation type="submission" date="2019-03" db="EMBL/GenBank/DDBJ databases">
        <title>Genomic Encyclopedia of Type Strains, Phase IV (KMG-IV): sequencing the most valuable type-strain genomes for metagenomic binning, comparative biology and taxonomic classification.</title>
        <authorList>
            <person name="Goeker M."/>
        </authorList>
    </citation>
    <scope>NUCLEOTIDE SEQUENCE [LARGE SCALE GENOMIC DNA]</scope>
    <source>
        <strain evidence="1 2">DSM 26752</strain>
    </source>
</reference>
<accession>A0A4R3KPX1</accession>
<dbReference type="Proteomes" id="UP000294567">
    <property type="component" value="Unassembled WGS sequence"/>
</dbReference>
<organism evidence="1 2">
    <name type="scientific">Keratinibaculum paraultunense</name>
    <dbReference type="NCBI Taxonomy" id="1278232"/>
    <lineage>
        <taxon>Bacteria</taxon>
        <taxon>Bacillati</taxon>
        <taxon>Bacillota</taxon>
        <taxon>Tissierellia</taxon>
        <taxon>Tissierellales</taxon>
        <taxon>Tepidimicrobiaceae</taxon>
        <taxon>Keratinibaculum</taxon>
    </lineage>
</organism>